<sequence length="107" mass="11929">MTTLPPAVLAEVQERLRNNGYSQSVEISQWLAELGFSISKTTVNDYSQQLRTLDAEDGDIIATMMQRRRKSGALSSSKIGLLIELGQLRVREHQILTQLANLEQAGE</sequence>
<gene>
    <name evidence="1" type="ORF">QEG23_000165</name>
</gene>
<comment type="caution">
    <text evidence="1">The sequence shown here is derived from an EMBL/GenBank/DDBJ whole genome shotgun (WGS) entry which is preliminary data.</text>
</comment>
<dbReference type="Proteomes" id="UP001218208">
    <property type="component" value="Unassembled WGS sequence"/>
</dbReference>
<name>A0AAI9BY91_STEMA</name>
<protein>
    <submittedName>
        <fullName evidence="1">DUF3486 family protein</fullName>
    </submittedName>
</protein>
<accession>A0AAI9BY91</accession>
<dbReference type="Pfam" id="PF11985">
    <property type="entry name" value="Phage_Mu_Gp27"/>
    <property type="match status" value="1"/>
</dbReference>
<evidence type="ECO:0000313" key="2">
    <source>
        <dbReference type="Proteomes" id="UP001218208"/>
    </source>
</evidence>
<dbReference type="EMBL" id="ABLOJW010000001">
    <property type="protein sequence ID" value="EKT4090696.1"/>
    <property type="molecule type" value="Genomic_DNA"/>
</dbReference>
<proteinExistence type="predicted"/>
<dbReference type="RefSeq" id="WP_049440568.1">
    <property type="nucleotide sequence ID" value="NZ_CP056088.1"/>
</dbReference>
<evidence type="ECO:0000313" key="1">
    <source>
        <dbReference type="EMBL" id="EKT4090696.1"/>
    </source>
</evidence>
<organism evidence="1 2">
    <name type="scientific">Stenotrophomonas maltophilia</name>
    <name type="common">Pseudomonas maltophilia</name>
    <name type="synonym">Xanthomonas maltophilia</name>
    <dbReference type="NCBI Taxonomy" id="40324"/>
    <lineage>
        <taxon>Bacteria</taxon>
        <taxon>Pseudomonadati</taxon>
        <taxon>Pseudomonadota</taxon>
        <taxon>Gammaproteobacteria</taxon>
        <taxon>Lysobacterales</taxon>
        <taxon>Lysobacteraceae</taxon>
        <taxon>Stenotrophomonas</taxon>
        <taxon>Stenotrophomonas maltophilia group</taxon>
    </lineage>
</organism>
<reference evidence="1" key="1">
    <citation type="submission" date="2022-07" db="EMBL/GenBank/DDBJ databases">
        <authorList>
            <consortium name="DAFM: The Division of Animal and Food Microbiology"/>
        </authorList>
    </citation>
    <scope>NUCLEOTIDE SEQUENCE</scope>
    <source>
        <strain evidence="1">19MO01SH01-2</strain>
    </source>
</reference>
<dbReference type="InterPro" id="IPR021874">
    <property type="entry name" value="Phage_Mu_Gp27"/>
</dbReference>
<dbReference type="AlphaFoldDB" id="A0AAI9BY91"/>